<dbReference type="SUPFAM" id="SSF141868">
    <property type="entry name" value="EAL domain-like"/>
    <property type="match status" value="1"/>
</dbReference>
<evidence type="ECO:0000259" key="3">
    <source>
        <dbReference type="PROSITE" id="PS50883"/>
    </source>
</evidence>
<dbReference type="Gene3D" id="3.40.50.2300">
    <property type="match status" value="1"/>
</dbReference>
<dbReference type="InterPro" id="IPR011006">
    <property type="entry name" value="CheY-like_superfamily"/>
</dbReference>
<protein>
    <submittedName>
        <fullName evidence="4">EAL domain-containing protein</fullName>
    </submittedName>
</protein>
<reference evidence="4 5" key="1">
    <citation type="submission" date="2020-07" db="EMBL/GenBank/DDBJ databases">
        <title>Complete genome sequence of Chitinibacter sp. 2T18.</title>
        <authorList>
            <person name="Bae J.-W."/>
            <person name="Choi J.-W."/>
        </authorList>
    </citation>
    <scope>NUCLEOTIDE SEQUENCE [LARGE SCALE GENOMIC DNA]</scope>
    <source>
        <strain evidence="4 5">2T18</strain>
    </source>
</reference>
<dbReference type="SMART" id="SM00448">
    <property type="entry name" value="REC"/>
    <property type="match status" value="1"/>
</dbReference>
<dbReference type="InterPro" id="IPR050706">
    <property type="entry name" value="Cyclic-di-GMP_PDE-like"/>
</dbReference>
<evidence type="ECO:0000313" key="5">
    <source>
        <dbReference type="Proteomes" id="UP000509597"/>
    </source>
</evidence>
<dbReference type="SUPFAM" id="SSF52172">
    <property type="entry name" value="CheY-like"/>
    <property type="match status" value="1"/>
</dbReference>
<organism evidence="4 5">
    <name type="scientific">Chitinibacter bivalviorum</name>
    <dbReference type="NCBI Taxonomy" id="2739434"/>
    <lineage>
        <taxon>Bacteria</taxon>
        <taxon>Pseudomonadati</taxon>
        <taxon>Pseudomonadota</taxon>
        <taxon>Betaproteobacteria</taxon>
        <taxon>Neisseriales</taxon>
        <taxon>Chitinibacteraceae</taxon>
        <taxon>Chitinibacter</taxon>
    </lineage>
</organism>
<dbReference type="InterPro" id="IPR001789">
    <property type="entry name" value="Sig_transdc_resp-reg_receiver"/>
</dbReference>
<dbReference type="KEGG" id="chiz:HQ393_11225"/>
<feature type="domain" description="EAL" evidence="3">
    <location>
        <begin position="129"/>
        <end position="382"/>
    </location>
</feature>
<evidence type="ECO:0000313" key="4">
    <source>
        <dbReference type="EMBL" id="QLG88759.1"/>
    </source>
</evidence>
<dbReference type="GO" id="GO:0071111">
    <property type="term" value="F:cyclic-guanylate-specific phosphodiesterase activity"/>
    <property type="evidence" value="ECO:0007669"/>
    <property type="project" value="InterPro"/>
</dbReference>
<name>A0A7H9BJV2_9NEIS</name>
<dbReference type="Pfam" id="PF00563">
    <property type="entry name" value="EAL"/>
    <property type="match status" value="1"/>
</dbReference>
<dbReference type="CDD" id="cd01948">
    <property type="entry name" value="EAL"/>
    <property type="match status" value="1"/>
</dbReference>
<proteinExistence type="predicted"/>
<dbReference type="GO" id="GO:0000160">
    <property type="term" value="P:phosphorelay signal transduction system"/>
    <property type="evidence" value="ECO:0007669"/>
    <property type="project" value="InterPro"/>
</dbReference>
<dbReference type="InterPro" id="IPR035919">
    <property type="entry name" value="EAL_sf"/>
</dbReference>
<keyword evidence="1" id="KW-0597">Phosphoprotein</keyword>
<dbReference type="EMBL" id="CP058627">
    <property type="protein sequence ID" value="QLG88759.1"/>
    <property type="molecule type" value="Genomic_DNA"/>
</dbReference>
<dbReference type="PANTHER" id="PTHR33121">
    <property type="entry name" value="CYCLIC DI-GMP PHOSPHODIESTERASE PDEF"/>
    <property type="match status" value="1"/>
</dbReference>
<dbReference type="PROSITE" id="PS50883">
    <property type="entry name" value="EAL"/>
    <property type="match status" value="1"/>
</dbReference>
<dbReference type="AlphaFoldDB" id="A0A7H9BJV2"/>
<dbReference type="Gene3D" id="3.20.20.450">
    <property type="entry name" value="EAL domain"/>
    <property type="match status" value="1"/>
</dbReference>
<dbReference type="Pfam" id="PF00072">
    <property type="entry name" value="Response_reg"/>
    <property type="match status" value="1"/>
</dbReference>
<evidence type="ECO:0000256" key="1">
    <source>
        <dbReference type="PROSITE-ProRule" id="PRU00169"/>
    </source>
</evidence>
<keyword evidence="5" id="KW-1185">Reference proteome</keyword>
<dbReference type="Proteomes" id="UP000509597">
    <property type="component" value="Chromosome"/>
</dbReference>
<dbReference type="InterPro" id="IPR001633">
    <property type="entry name" value="EAL_dom"/>
</dbReference>
<accession>A0A7H9BJV2</accession>
<dbReference type="SMART" id="SM00052">
    <property type="entry name" value="EAL"/>
    <property type="match status" value="1"/>
</dbReference>
<gene>
    <name evidence="4" type="ORF">HQ393_11225</name>
</gene>
<evidence type="ECO:0000259" key="2">
    <source>
        <dbReference type="PROSITE" id="PS50110"/>
    </source>
</evidence>
<dbReference type="PANTHER" id="PTHR33121:SF79">
    <property type="entry name" value="CYCLIC DI-GMP PHOSPHODIESTERASE PDED-RELATED"/>
    <property type="match status" value="1"/>
</dbReference>
<dbReference type="PROSITE" id="PS50110">
    <property type="entry name" value="RESPONSE_REGULATORY"/>
    <property type="match status" value="1"/>
</dbReference>
<feature type="domain" description="Response regulatory" evidence="2">
    <location>
        <begin position="1"/>
        <end position="119"/>
    </location>
</feature>
<feature type="modified residue" description="4-aspartylphosphate" evidence="1">
    <location>
        <position position="49"/>
    </location>
</feature>
<sequence>MDDSSVQLQHAIALCTRLGWNVVETASDGLDALLKLKKSINLPDLVLLDLEMPGINGVALLQELARLQLHMAVVVLSSREASLLESVGYMARQSGLNLLQVLQKPLTSAMLEQLPLHLPSASNPTAVQIECSEDEFSTALAAGQVISSYTPRTVLETGLVKRLSAQMVWLHPEHGPLHAAQYANQIADSRIYLQAYNQHLDTVLSQIQTWASKGLPLSVQLDLPAKLVASPLQARTLLAKIENSGLSESAICFEVSAQALAQDSDAMLPALNILRIQNIGLAIRDYSVHFDWVRYMGRVPFNELILDREVLDKAMYETLSLVLFEQMIALAHKLNMKVTIDGLSQLAQWQMLKQIHCDYAQGPLVGTGLSAAEIAPWLRENIDPLRQLAHQAEPHSPQI</sequence>